<name>A0A9P6L7L6_9AGAM</name>
<keyword evidence="1" id="KW-0812">Transmembrane</keyword>
<keyword evidence="1" id="KW-1133">Transmembrane helix</keyword>
<reference evidence="2" key="2">
    <citation type="submission" date="2020-11" db="EMBL/GenBank/DDBJ databases">
        <authorList>
            <consortium name="DOE Joint Genome Institute"/>
            <person name="Kuo A."/>
            <person name="Miyauchi S."/>
            <person name="Kiss E."/>
            <person name="Drula E."/>
            <person name="Kohler A."/>
            <person name="Sanchez-Garcia M."/>
            <person name="Andreopoulos B."/>
            <person name="Barry K.W."/>
            <person name="Bonito G."/>
            <person name="Buee M."/>
            <person name="Carver A."/>
            <person name="Chen C."/>
            <person name="Cichocki N."/>
            <person name="Clum A."/>
            <person name="Culley D."/>
            <person name="Crous P.W."/>
            <person name="Fauchery L."/>
            <person name="Girlanda M."/>
            <person name="Hayes R."/>
            <person name="Keri Z."/>
            <person name="Labutti K."/>
            <person name="Lipzen A."/>
            <person name="Lombard V."/>
            <person name="Magnuson J."/>
            <person name="Maillard F."/>
            <person name="Morin E."/>
            <person name="Murat C."/>
            <person name="Nolan M."/>
            <person name="Ohm R."/>
            <person name="Pangilinan J."/>
            <person name="Pereira M."/>
            <person name="Perotto S."/>
            <person name="Peter M."/>
            <person name="Riley R."/>
            <person name="Sitrit Y."/>
            <person name="Stielow B."/>
            <person name="Szollosi G."/>
            <person name="Zifcakova L."/>
            <person name="Stursova M."/>
            <person name="Spatafora J.W."/>
            <person name="Tedersoo L."/>
            <person name="Vaario L.-M."/>
            <person name="Yamada A."/>
            <person name="Yan M."/>
            <person name="Wang P."/>
            <person name="Xu J."/>
            <person name="Bruns T."/>
            <person name="Baldrian P."/>
            <person name="Vilgalys R."/>
            <person name="Henrissat B."/>
            <person name="Grigoriev I.V."/>
            <person name="Hibbett D."/>
            <person name="Nagy L.G."/>
            <person name="Martin F.M."/>
        </authorList>
    </citation>
    <scope>NUCLEOTIDE SEQUENCE</scope>
    <source>
        <strain evidence="2">UH-Tt-Lm1</strain>
    </source>
</reference>
<dbReference type="AlphaFoldDB" id="A0A9P6L7L6"/>
<dbReference type="Proteomes" id="UP000736335">
    <property type="component" value="Unassembled WGS sequence"/>
</dbReference>
<evidence type="ECO:0008006" key="4">
    <source>
        <dbReference type="Google" id="ProtNLM"/>
    </source>
</evidence>
<sequence>MSFQIHDRCSRTEEDLEGARVLATADDHTLLHDWYPNLFESDSRASWGLLGYCTLVAVTNVLSTSFTLAMTTKLTSSRIILESNALLVSTGGLISLFWRLHVPHGQSAKESYRTTNELSSCFKSCMVGSLSAVMLSPTLACFPLLTICCFLGREAFANGTSGILLILCWVLINTLAVLFPSFTPRRRICERGYSTGPYPSSHEQTGNHDTYEKFDETDGPTFLPQQPFSACYDIFGGSLNEELKVASTFTPKTSWEETIETSGAFCELVRWAISVPTESLRPSVAAELLAIAAVSIGVCIDGMDDQNQDAQYTCLVSRTCDRLAEIFQQADPSSIPEQATNVFLFVHRFEQFDGVDVAALGADNASIPVEELKRIVCCLKSRSASLLGCGGARLAAESIR</sequence>
<keyword evidence="3" id="KW-1185">Reference proteome</keyword>
<dbReference type="OrthoDB" id="10567239at2759"/>
<proteinExistence type="predicted"/>
<feature type="transmembrane region" description="Helical" evidence="1">
    <location>
        <begin position="79"/>
        <end position="98"/>
    </location>
</feature>
<reference evidence="2" key="1">
    <citation type="journal article" date="2020" name="Nat. Commun.">
        <title>Large-scale genome sequencing of mycorrhizal fungi provides insights into the early evolution of symbiotic traits.</title>
        <authorList>
            <person name="Miyauchi S."/>
            <person name="Kiss E."/>
            <person name="Kuo A."/>
            <person name="Drula E."/>
            <person name="Kohler A."/>
            <person name="Sanchez-Garcia M."/>
            <person name="Morin E."/>
            <person name="Andreopoulos B."/>
            <person name="Barry K.W."/>
            <person name="Bonito G."/>
            <person name="Buee M."/>
            <person name="Carver A."/>
            <person name="Chen C."/>
            <person name="Cichocki N."/>
            <person name="Clum A."/>
            <person name="Culley D."/>
            <person name="Crous P.W."/>
            <person name="Fauchery L."/>
            <person name="Girlanda M."/>
            <person name="Hayes R.D."/>
            <person name="Keri Z."/>
            <person name="LaButti K."/>
            <person name="Lipzen A."/>
            <person name="Lombard V."/>
            <person name="Magnuson J."/>
            <person name="Maillard F."/>
            <person name="Murat C."/>
            <person name="Nolan M."/>
            <person name="Ohm R.A."/>
            <person name="Pangilinan J."/>
            <person name="Pereira M.F."/>
            <person name="Perotto S."/>
            <person name="Peter M."/>
            <person name="Pfister S."/>
            <person name="Riley R."/>
            <person name="Sitrit Y."/>
            <person name="Stielow J.B."/>
            <person name="Szollosi G."/>
            <person name="Zifcakova L."/>
            <person name="Stursova M."/>
            <person name="Spatafora J.W."/>
            <person name="Tedersoo L."/>
            <person name="Vaario L.M."/>
            <person name="Yamada A."/>
            <person name="Yan M."/>
            <person name="Wang P."/>
            <person name="Xu J."/>
            <person name="Bruns T."/>
            <person name="Baldrian P."/>
            <person name="Vilgalys R."/>
            <person name="Dunand C."/>
            <person name="Henrissat B."/>
            <person name="Grigoriev I.V."/>
            <person name="Hibbett D."/>
            <person name="Nagy L.G."/>
            <person name="Martin F.M."/>
        </authorList>
    </citation>
    <scope>NUCLEOTIDE SEQUENCE</scope>
    <source>
        <strain evidence="2">UH-Tt-Lm1</strain>
    </source>
</reference>
<feature type="transmembrane region" description="Helical" evidence="1">
    <location>
        <begin position="132"/>
        <end position="151"/>
    </location>
</feature>
<evidence type="ECO:0000313" key="2">
    <source>
        <dbReference type="EMBL" id="KAF9785815.1"/>
    </source>
</evidence>
<evidence type="ECO:0000313" key="3">
    <source>
        <dbReference type="Proteomes" id="UP000736335"/>
    </source>
</evidence>
<protein>
    <recommendedName>
        <fullName evidence="4">Transmembrane protein</fullName>
    </recommendedName>
</protein>
<evidence type="ECO:0000256" key="1">
    <source>
        <dbReference type="SAM" id="Phobius"/>
    </source>
</evidence>
<keyword evidence="1" id="KW-0472">Membrane</keyword>
<comment type="caution">
    <text evidence="2">The sequence shown here is derived from an EMBL/GenBank/DDBJ whole genome shotgun (WGS) entry which is preliminary data.</text>
</comment>
<gene>
    <name evidence="2" type="ORF">BJ322DRAFT_1107705</name>
</gene>
<dbReference type="EMBL" id="WIUZ02000006">
    <property type="protein sequence ID" value="KAF9785815.1"/>
    <property type="molecule type" value="Genomic_DNA"/>
</dbReference>
<accession>A0A9P6L7L6</accession>
<feature type="transmembrane region" description="Helical" evidence="1">
    <location>
        <begin position="45"/>
        <end position="67"/>
    </location>
</feature>
<feature type="transmembrane region" description="Helical" evidence="1">
    <location>
        <begin position="163"/>
        <end position="182"/>
    </location>
</feature>
<organism evidence="2 3">
    <name type="scientific">Thelephora terrestris</name>
    <dbReference type="NCBI Taxonomy" id="56493"/>
    <lineage>
        <taxon>Eukaryota</taxon>
        <taxon>Fungi</taxon>
        <taxon>Dikarya</taxon>
        <taxon>Basidiomycota</taxon>
        <taxon>Agaricomycotina</taxon>
        <taxon>Agaricomycetes</taxon>
        <taxon>Thelephorales</taxon>
        <taxon>Thelephoraceae</taxon>
        <taxon>Thelephora</taxon>
    </lineage>
</organism>